<dbReference type="OrthoDB" id="10042652at2759"/>
<proteinExistence type="inferred from homology"/>
<evidence type="ECO:0008006" key="11">
    <source>
        <dbReference type="Google" id="ProtNLM"/>
    </source>
</evidence>
<name>A0A9P1IKF9_9PELO</name>
<keyword evidence="6" id="KW-0325">Glycoprotein</keyword>
<comment type="similarity">
    <text evidence="2">Belongs to the DUOXA family.</text>
</comment>
<dbReference type="EMBL" id="CANHGI010000003">
    <property type="protein sequence ID" value="CAI5446068.1"/>
    <property type="molecule type" value="Genomic_DNA"/>
</dbReference>
<dbReference type="PANTHER" id="PTHR31158">
    <property type="entry name" value="DUAL OXIDASE 2"/>
    <property type="match status" value="1"/>
</dbReference>
<dbReference type="AlphaFoldDB" id="A0A9P1IKF9"/>
<evidence type="ECO:0000313" key="9">
    <source>
        <dbReference type="EMBL" id="CAI5446068.1"/>
    </source>
</evidence>
<dbReference type="GO" id="GO:0015031">
    <property type="term" value="P:protein transport"/>
    <property type="evidence" value="ECO:0007669"/>
    <property type="project" value="InterPro"/>
</dbReference>
<organism evidence="9 10">
    <name type="scientific">Caenorhabditis angaria</name>
    <dbReference type="NCBI Taxonomy" id="860376"/>
    <lineage>
        <taxon>Eukaryota</taxon>
        <taxon>Metazoa</taxon>
        <taxon>Ecdysozoa</taxon>
        <taxon>Nematoda</taxon>
        <taxon>Chromadorea</taxon>
        <taxon>Rhabditida</taxon>
        <taxon>Rhabditina</taxon>
        <taxon>Rhabditomorpha</taxon>
        <taxon>Rhabditoidea</taxon>
        <taxon>Rhabditidae</taxon>
        <taxon>Peloderinae</taxon>
        <taxon>Caenorhabditis</taxon>
    </lineage>
</organism>
<feature type="compositionally biased region" description="Basic and acidic residues" evidence="7">
    <location>
        <begin position="376"/>
        <end position="393"/>
    </location>
</feature>
<dbReference type="InterPro" id="IPR018469">
    <property type="entry name" value="Dual_oxidase_maturation_fac"/>
</dbReference>
<evidence type="ECO:0000256" key="8">
    <source>
        <dbReference type="SAM" id="Phobius"/>
    </source>
</evidence>
<sequence>MWWFGNNPTPSDYPNAEIPNFNMHTFVVFSIFFIPFLAYLLILPGVRKKRVVTTIVYILMLFVGASIIASIYFPCWAGGSQKIYTQFRAHSNERILANIGVDIGLQKVNVTLRFERLLSSNDLLPEVDMTKLYYNEGFDISGVSSMSEALNHALTQGLPYPMLSVLEYFSLNQDAFDWGRHYRVAGHYTNAVMWFGFACWLLSVILILLLPHDAYKSIVATGCSLLVACLLYLLMSPCELRIVFTGENLERVDLTATFSFCFYLIFANGILCIICGLGLGLCQHWRVYVLCTFFEAELDDHVGPKYRKLDKPIPNLVGVTTSPRGYIEDITINTMAKGCHKGELSIDNKTQSSGFQSQCHSSASSASLKSQTSFETVHDENELEESHRVRFSEDQPCCSTSR</sequence>
<feature type="transmembrane region" description="Helical" evidence="8">
    <location>
        <begin position="20"/>
        <end position="42"/>
    </location>
</feature>
<evidence type="ECO:0000256" key="1">
    <source>
        <dbReference type="ARBA" id="ARBA00004141"/>
    </source>
</evidence>
<keyword evidence="3 8" id="KW-0812">Transmembrane</keyword>
<evidence type="ECO:0000256" key="5">
    <source>
        <dbReference type="ARBA" id="ARBA00023136"/>
    </source>
</evidence>
<feature type="transmembrane region" description="Helical" evidence="8">
    <location>
        <begin position="255"/>
        <end position="279"/>
    </location>
</feature>
<dbReference type="PANTHER" id="PTHR31158:SF1">
    <property type="entry name" value="DOXA1 FACTOR-RELATED"/>
    <property type="match status" value="1"/>
</dbReference>
<evidence type="ECO:0000256" key="4">
    <source>
        <dbReference type="ARBA" id="ARBA00022989"/>
    </source>
</evidence>
<feature type="transmembrane region" description="Helical" evidence="8">
    <location>
        <begin position="54"/>
        <end position="73"/>
    </location>
</feature>
<keyword evidence="10" id="KW-1185">Reference proteome</keyword>
<evidence type="ECO:0000313" key="10">
    <source>
        <dbReference type="Proteomes" id="UP001152747"/>
    </source>
</evidence>
<comment type="subcellular location">
    <subcellularLocation>
        <location evidence="1">Membrane</location>
        <topology evidence="1">Multi-pass membrane protein</topology>
    </subcellularLocation>
</comment>
<evidence type="ECO:0000256" key="2">
    <source>
        <dbReference type="ARBA" id="ARBA00009816"/>
    </source>
</evidence>
<reference evidence="9" key="1">
    <citation type="submission" date="2022-11" db="EMBL/GenBank/DDBJ databases">
        <authorList>
            <person name="Kikuchi T."/>
        </authorList>
    </citation>
    <scope>NUCLEOTIDE SEQUENCE</scope>
    <source>
        <strain evidence="9">PS1010</strain>
    </source>
</reference>
<dbReference type="Pfam" id="PF10204">
    <property type="entry name" value="DuoxA"/>
    <property type="match status" value="1"/>
</dbReference>
<evidence type="ECO:0000256" key="3">
    <source>
        <dbReference type="ARBA" id="ARBA00022692"/>
    </source>
</evidence>
<feature type="region of interest" description="Disordered" evidence="7">
    <location>
        <begin position="363"/>
        <end position="402"/>
    </location>
</feature>
<feature type="transmembrane region" description="Helical" evidence="8">
    <location>
        <begin position="217"/>
        <end position="235"/>
    </location>
</feature>
<accession>A0A9P1IKF9</accession>
<keyword evidence="4 8" id="KW-1133">Transmembrane helix</keyword>
<feature type="transmembrane region" description="Helical" evidence="8">
    <location>
        <begin position="191"/>
        <end position="210"/>
    </location>
</feature>
<dbReference type="GO" id="GO:0005789">
    <property type="term" value="C:endoplasmic reticulum membrane"/>
    <property type="evidence" value="ECO:0007669"/>
    <property type="project" value="InterPro"/>
</dbReference>
<feature type="compositionally biased region" description="Low complexity" evidence="7">
    <location>
        <begin position="363"/>
        <end position="373"/>
    </location>
</feature>
<dbReference type="Proteomes" id="UP001152747">
    <property type="component" value="Unassembled WGS sequence"/>
</dbReference>
<comment type="caution">
    <text evidence="9">The sequence shown here is derived from an EMBL/GenBank/DDBJ whole genome shotgun (WGS) entry which is preliminary data.</text>
</comment>
<gene>
    <name evidence="9" type="ORF">CAMP_LOCUS8705</name>
</gene>
<protein>
    <recommendedName>
        <fullName evidence="11">Dual oxidase maturation factor 1</fullName>
    </recommendedName>
</protein>
<evidence type="ECO:0000256" key="6">
    <source>
        <dbReference type="ARBA" id="ARBA00023180"/>
    </source>
</evidence>
<keyword evidence="5 8" id="KW-0472">Membrane</keyword>
<evidence type="ECO:0000256" key="7">
    <source>
        <dbReference type="SAM" id="MobiDB-lite"/>
    </source>
</evidence>